<sequence length="74" mass="8784">MHVDPRETRPSPFLADLWAYPNAFPSKHLTIAYYSQQHFLSMEDKACKTLLSRERLALQVQTWWQTDQQATLFE</sequence>
<accession>A0A1R1PY75</accession>
<reference evidence="2" key="1">
    <citation type="submission" date="2017-01" db="EMBL/GenBank/DDBJ databases">
        <authorList>
            <person name="Wang Y."/>
            <person name="White M."/>
            <person name="Kvist S."/>
            <person name="Moncalvo J.-M."/>
        </authorList>
    </citation>
    <scope>NUCLEOTIDE SEQUENCE [LARGE SCALE GENOMIC DNA]</scope>
    <source>
        <strain evidence="2">COL-18-3</strain>
    </source>
</reference>
<gene>
    <name evidence="1" type="ORF">AX774_g532</name>
</gene>
<protein>
    <submittedName>
        <fullName evidence="1">Uncharacterized protein</fullName>
    </submittedName>
</protein>
<evidence type="ECO:0000313" key="1">
    <source>
        <dbReference type="EMBL" id="OMH85915.1"/>
    </source>
</evidence>
<dbReference type="AlphaFoldDB" id="A0A1R1PY75"/>
<proteinExistence type="predicted"/>
<comment type="caution">
    <text evidence="1">The sequence shown here is derived from an EMBL/GenBank/DDBJ whole genome shotgun (WGS) entry which is preliminary data.</text>
</comment>
<name>A0A1R1PY75_ZANCU</name>
<keyword evidence="2" id="KW-1185">Reference proteome</keyword>
<dbReference type="Proteomes" id="UP000188320">
    <property type="component" value="Unassembled WGS sequence"/>
</dbReference>
<evidence type="ECO:0000313" key="2">
    <source>
        <dbReference type="Proteomes" id="UP000188320"/>
    </source>
</evidence>
<dbReference type="EMBL" id="LSSK01000029">
    <property type="protein sequence ID" value="OMH85915.1"/>
    <property type="molecule type" value="Genomic_DNA"/>
</dbReference>
<organism evidence="1 2">
    <name type="scientific">Zancudomyces culisetae</name>
    <name type="common">Gut fungus</name>
    <name type="synonym">Smittium culisetae</name>
    <dbReference type="NCBI Taxonomy" id="1213189"/>
    <lineage>
        <taxon>Eukaryota</taxon>
        <taxon>Fungi</taxon>
        <taxon>Fungi incertae sedis</taxon>
        <taxon>Zoopagomycota</taxon>
        <taxon>Kickxellomycotina</taxon>
        <taxon>Harpellomycetes</taxon>
        <taxon>Harpellales</taxon>
        <taxon>Legeriomycetaceae</taxon>
        <taxon>Zancudomyces</taxon>
    </lineage>
</organism>